<dbReference type="InterPro" id="IPR040202">
    <property type="entry name" value="Brl1/Brr6"/>
</dbReference>
<dbReference type="PANTHER" id="PTHR28136">
    <property type="entry name" value="NUCLEUS EXPORT PROTEIN BRR6"/>
    <property type="match status" value="1"/>
</dbReference>
<evidence type="ECO:0000256" key="2">
    <source>
        <dbReference type="SAM" id="MobiDB-lite"/>
    </source>
</evidence>
<dbReference type="InterPro" id="IPR018767">
    <property type="entry name" value="Brl1/Brr6_dom"/>
</dbReference>
<evidence type="ECO:0000256" key="3">
    <source>
        <dbReference type="SAM" id="Phobius"/>
    </source>
</evidence>
<keyword evidence="1" id="KW-0175">Coiled coil</keyword>
<dbReference type="GeneID" id="30993061"/>
<keyword evidence="3" id="KW-0812">Transmembrane</keyword>
<dbReference type="GO" id="GO:0055088">
    <property type="term" value="P:lipid homeostasis"/>
    <property type="evidence" value="ECO:0007669"/>
    <property type="project" value="InterPro"/>
</dbReference>
<dbReference type="SMART" id="SM01042">
    <property type="entry name" value="Brr6_like_C_C"/>
    <property type="match status" value="1"/>
</dbReference>
<keyword evidence="6" id="KW-1185">Reference proteome</keyword>
<dbReference type="PANTHER" id="PTHR28136:SF1">
    <property type="entry name" value="NUCLEUS EXPORT PROTEIN BRL1"/>
    <property type="match status" value="1"/>
</dbReference>
<dbReference type="RefSeq" id="XP_020076573.1">
    <property type="nucleotide sequence ID" value="XM_020218511.1"/>
</dbReference>
<feature type="compositionally biased region" description="Polar residues" evidence="2">
    <location>
        <begin position="32"/>
        <end position="44"/>
    </location>
</feature>
<name>A0A1E4RJU1_9ASCO</name>
<keyword evidence="3" id="KW-1133">Transmembrane helix</keyword>
<reference evidence="6" key="1">
    <citation type="submission" date="2016-05" db="EMBL/GenBank/DDBJ databases">
        <title>Comparative genomics of biotechnologically important yeasts.</title>
        <authorList>
            <consortium name="DOE Joint Genome Institute"/>
            <person name="Riley R."/>
            <person name="Haridas S."/>
            <person name="Wolfe K.H."/>
            <person name="Lopes M.R."/>
            <person name="Hittinger C.T."/>
            <person name="Goker M."/>
            <person name="Salamov A."/>
            <person name="Wisecaver J."/>
            <person name="Long T.M."/>
            <person name="Aerts A.L."/>
            <person name="Barry K."/>
            <person name="Choi C."/>
            <person name="Clum A."/>
            <person name="Coughlan A.Y."/>
            <person name="Deshpande S."/>
            <person name="Douglass A.P."/>
            <person name="Hanson S.J."/>
            <person name="Klenk H.-P."/>
            <person name="Labutti K."/>
            <person name="Lapidus A."/>
            <person name="Lindquist E."/>
            <person name="Lipzen A."/>
            <person name="Meier-Kolthoff J.P."/>
            <person name="Ohm R.A."/>
            <person name="Otillar R.P."/>
            <person name="Pangilinan J."/>
            <person name="Peng Y."/>
            <person name="Rokas A."/>
            <person name="Rosa C.A."/>
            <person name="Scheuner C."/>
            <person name="Sibirny A.A."/>
            <person name="Slot J.C."/>
            <person name="Stielow J.B."/>
            <person name="Sun H."/>
            <person name="Kurtzman C.P."/>
            <person name="Blackwell M."/>
            <person name="Grigoriev I.V."/>
            <person name="Jeffries T.W."/>
        </authorList>
    </citation>
    <scope>NUCLEOTIDE SEQUENCE [LARGE SCALE GENOMIC DNA]</scope>
    <source>
        <strain evidence="6">NRRL Y-1933</strain>
    </source>
</reference>
<dbReference type="Proteomes" id="UP000095085">
    <property type="component" value="Unassembled WGS sequence"/>
</dbReference>
<dbReference type="OrthoDB" id="5961at2759"/>
<sequence length="373" mass="42385">MKSVSTPINDVQVLDEGDLSEIPIEAFEKHGSTPSSNSDVNSQGGEKKKLHSILKNSPNKSDNQNSSATLASVSESLLKKHPGLRIATTNNGEINPVKGARVIFSPTKEILSYRNDYLSDDDVTPSPPPQVLRVFNRLVTDPKIPYVLSLYVQLFLNISLISLLAYLIFIFVKTVRSDINQKIEMYTMDALHEISLCSREYFRNKCSIENGNVRVPALEKTCTMWGKCMNRDPQLIGKSKVTAETFADIINGFLKPISWKSLFLMTFHVLITFFFTNRVFGDYRHSTYMNQESETNKINSLESRLYDQEQLLSQYKEQNEKLQANQSYYQGGMDTPSATRLESPNSFDDGTLVRSKNINSSFHSPLQNKFRYR</sequence>
<accession>A0A1E4RJU1</accession>
<feature type="coiled-coil region" evidence="1">
    <location>
        <begin position="298"/>
        <end position="325"/>
    </location>
</feature>
<feature type="region of interest" description="Disordered" evidence="2">
    <location>
        <begin position="22"/>
        <end position="69"/>
    </location>
</feature>
<evidence type="ECO:0000313" key="6">
    <source>
        <dbReference type="Proteomes" id="UP000095085"/>
    </source>
</evidence>
<dbReference type="STRING" id="984485.A0A1E4RJU1"/>
<feature type="transmembrane region" description="Helical" evidence="3">
    <location>
        <begin position="150"/>
        <end position="172"/>
    </location>
</feature>
<feature type="domain" description="Brl1/Brr6" evidence="4">
    <location>
        <begin position="148"/>
        <end position="284"/>
    </location>
</feature>
<dbReference type="GO" id="GO:0031965">
    <property type="term" value="C:nuclear membrane"/>
    <property type="evidence" value="ECO:0007669"/>
    <property type="project" value="InterPro"/>
</dbReference>
<evidence type="ECO:0000259" key="4">
    <source>
        <dbReference type="SMART" id="SM01042"/>
    </source>
</evidence>
<dbReference type="GO" id="GO:0006998">
    <property type="term" value="P:nuclear envelope organization"/>
    <property type="evidence" value="ECO:0007669"/>
    <property type="project" value="InterPro"/>
</dbReference>
<keyword evidence="3" id="KW-0472">Membrane</keyword>
<dbReference type="EMBL" id="KV454540">
    <property type="protein sequence ID" value="ODV67506.1"/>
    <property type="molecule type" value="Genomic_DNA"/>
</dbReference>
<evidence type="ECO:0000313" key="5">
    <source>
        <dbReference type="EMBL" id="ODV67506.1"/>
    </source>
</evidence>
<proteinExistence type="predicted"/>
<dbReference type="Pfam" id="PF10104">
    <property type="entry name" value="Brr6_like_C_C"/>
    <property type="match status" value="1"/>
</dbReference>
<feature type="compositionally biased region" description="Polar residues" evidence="2">
    <location>
        <begin position="54"/>
        <end position="69"/>
    </location>
</feature>
<gene>
    <name evidence="5" type="ORF">HYPBUDRAFT_106844</name>
</gene>
<evidence type="ECO:0000256" key="1">
    <source>
        <dbReference type="SAM" id="Coils"/>
    </source>
</evidence>
<feature type="transmembrane region" description="Helical" evidence="3">
    <location>
        <begin position="262"/>
        <end position="280"/>
    </location>
</feature>
<organism evidence="5 6">
    <name type="scientific">Hyphopichia burtonii NRRL Y-1933</name>
    <dbReference type="NCBI Taxonomy" id="984485"/>
    <lineage>
        <taxon>Eukaryota</taxon>
        <taxon>Fungi</taxon>
        <taxon>Dikarya</taxon>
        <taxon>Ascomycota</taxon>
        <taxon>Saccharomycotina</taxon>
        <taxon>Pichiomycetes</taxon>
        <taxon>Debaryomycetaceae</taxon>
        <taxon>Hyphopichia</taxon>
    </lineage>
</organism>
<protein>
    <recommendedName>
        <fullName evidence="4">Brl1/Brr6 domain-containing protein</fullName>
    </recommendedName>
</protein>
<dbReference type="AlphaFoldDB" id="A0A1E4RJU1"/>